<comment type="caution">
    <text evidence="1">The sequence shown here is derived from an EMBL/GenBank/DDBJ whole genome shotgun (WGS) entry which is preliminary data.</text>
</comment>
<dbReference type="SUPFAM" id="SSF51735">
    <property type="entry name" value="NAD(P)-binding Rossmann-fold domains"/>
    <property type="match status" value="1"/>
</dbReference>
<dbReference type="InterPro" id="IPR045010">
    <property type="entry name" value="MDR_fam"/>
</dbReference>
<organism evidence="1 2">
    <name type="scientific">Rhizophagus irregularis</name>
    <dbReference type="NCBI Taxonomy" id="588596"/>
    <lineage>
        <taxon>Eukaryota</taxon>
        <taxon>Fungi</taxon>
        <taxon>Fungi incertae sedis</taxon>
        <taxon>Mucoromycota</taxon>
        <taxon>Glomeromycotina</taxon>
        <taxon>Glomeromycetes</taxon>
        <taxon>Glomerales</taxon>
        <taxon>Glomeraceae</taxon>
        <taxon>Rhizophagus</taxon>
    </lineage>
</organism>
<dbReference type="PANTHER" id="PTHR43205:SF7">
    <property type="entry name" value="PROSTAGLANDIN REDUCTASE 1"/>
    <property type="match status" value="1"/>
</dbReference>
<dbReference type="PANTHER" id="PTHR43205">
    <property type="entry name" value="PROSTAGLANDIN REDUCTASE"/>
    <property type="match status" value="1"/>
</dbReference>
<dbReference type="EMBL" id="LLXI01000120">
    <property type="protein sequence ID" value="PKY40876.1"/>
    <property type="molecule type" value="Genomic_DNA"/>
</dbReference>
<evidence type="ECO:0008006" key="3">
    <source>
        <dbReference type="Google" id="ProtNLM"/>
    </source>
</evidence>
<dbReference type="InterPro" id="IPR036291">
    <property type="entry name" value="NAD(P)-bd_dom_sf"/>
</dbReference>
<dbReference type="Gene3D" id="3.40.50.720">
    <property type="entry name" value="NAD(P)-binding Rossmann-like Domain"/>
    <property type="match status" value="1"/>
</dbReference>
<dbReference type="AlphaFoldDB" id="A0A2I1G2Q0"/>
<reference evidence="1 2" key="1">
    <citation type="submission" date="2015-10" db="EMBL/GenBank/DDBJ databases">
        <title>Genome analyses suggest a sexual origin of heterokaryosis in a supposedly ancient asexual fungus.</title>
        <authorList>
            <person name="Ropars J."/>
            <person name="Sedzielewska K."/>
            <person name="Noel J."/>
            <person name="Charron P."/>
            <person name="Farinelli L."/>
            <person name="Marton T."/>
            <person name="Kruger M."/>
            <person name="Pelin A."/>
            <person name="Brachmann A."/>
            <person name="Corradi N."/>
        </authorList>
    </citation>
    <scope>NUCLEOTIDE SEQUENCE [LARGE SCALE GENOMIC DNA]</scope>
    <source>
        <strain evidence="1 2">A4</strain>
    </source>
</reference>
<evidence type="ECO:0000313" key="1">
    <source>
        <dbReference type="EMBL" id="PKY40876.1"/>
    </source>
</evidence>
<keyword evidence="2" id="KW-1185">Reference proteome</keyword>
<dbReference type="GO" id="GO:0016628">
    <property type="term" value="F:oxidoreductase activity, acting on the CH-CH group of donors, NAD or NADP as acceptor"/>
    <property type="evidence" value="ECO:0007669"/>
    <property type="project" value="InterPro"/>
</dbReference>
<accession>A0A2I1G2Q0</accession>
<name>A0A2I1G2Q0_9GLOM</name>
<proteinExistence type="predicted"/>
<dbReference type="Proteomes" id="UP000234323">
    <property type="component" value="Unassembled WGS sequence"/>
</dbReference>
<evidence type="ECO:0000313" key="2">
    <source>
        <dbReference type="Proteomes" id="UP000234323"/>
    </source>
</evidence>
<gene>
    <name evidence="1" type="ORF">RhiirA4_454332</name>
</gene>
<protein>
    <recommendedName>
        <fullName evidence="3">Alcohol dehydrogenase-like C-terminal domain-containing protein</fullName>
    </recommendedName>
</protein>
<sequence length="100" mass="11168">MNKIEKQYDDLSVIKPHETSQQWASHIRVDHYSSAAAGSIGQLVGQIAKIKGLRVVGSAGSDEKVDFLLNELKFDAAFNYKVDFDKELSKPHCIFLTLIC</sequence>